<sequence length="227" mass="24903">MTKRSIRFILLLSLVASACSGTDDQTSKTIPSNEIVDTSISQSATSTIIEISDNTSSDQTVNIEKIISDLPENTGYFEDFSSNFSDGKPEINRTHPFQTLDTFCTTYPPVKEEIVPATVEVKRGDSLAKIASKHDLTLEEILEMNEIANPNLIFIGQEIRVGEDLQIGLGPQSTGRGITENSVSIVNIETSTDELQTLSFEDFSGDTSEIFSAFIKIVYIIKVVPAR</sequence>
<accession>A0A382CHK4</accession>
<dbReference type="InterPro" id="IPR036779">
    <property type="entry name" value="LysM_dom_sf"/>
</dbReference>
<proteinExistence type="predicted"/>
<dbReference type="CDD" id="cd00118">
    <property type="entry name" value="LysM"/>
    <property type="match status" value="1"/>
</dbReference>
<feature type="non-terminal residue" evidence="2">
    <location>
        <position position="227"/>
    </location>
</feature>
<dbReference type="SUPFAM" id="SSF54106">
    <property type="entry name" value="LysM domain"/>
    <property type="match status" value="1"/>
</dbReference>
<gene>
    <name evidence="2" type="ORF">METZ01_LOCUS177707</name>
</gene>
<dbReference type="PROSITE" id="PS51782">
    <property type="entry name" value="LYSM"/>
    <property type="match status" value="1"/>
</dbReference>
<dbReference type="SMART" id="SM00257">
    <property type="entry name" value="LysM"/>
    <property type="match status" value="1"/>
</dbReference>
<organism evidence="2">
    <name type="scientific">marine metagenome</name>
    <dbReference type="NCBI Taxonomy" id="408172"/>
    <lineage>
        <taxon>unclassified sequences</taxon>
        <taxon>metagenomes</taxon>
        <taxon>ecological metagenomes</taxon>
    </lineage>
</organism>
<feature type="domain" description="LysM" evidence="1">
    <location>
        <begin position="117"/>
        <end position="161"/>
    </location>
</feature>
<dbReference type="PROSITE" id="PS51257">
    <property type="entry name" value="PROKAR_LIPOPROTEIN"/>
    <property type="match status" value="1"/>
</dbReference>
<dbReference type="InterPro" id="IPR018392">
    <property type="entry name" value="LysM"/>
</dbReference>
<protein>
    <recommendedName>
        <fullName evidence="1">LysM domain-containing protein</fullName>
    </recommendedName>
</protein>
<evidence type="ECO:0000313" key="2">
    <source>
        <dbReference type="EMBL" id="SVB24853.1"/>
    </source>
</evidence>
<name>A0A382CHK4_9ZZZZ</name>
<dbReference type="Pfam" id="PF01476">
    <property type="entry name" value="LysM"/>
    <property type="match status" value="1"/>
</dbReference>
<dbReference type="EMBL" id="UINC01034272">
    <property type="protein sequence ID" value="SVB24853.1"/>
    <property type="molecule type" value="Genomic_DNA"/>
</dbReference>
<evidence type="ECO:0000259" key="1">
    <source>
        <dbReference type="PROSITE" id="PS51782"/>
    </source>
</evidence>
<dbReference type="Gene3D" id="3.10.350.10">
    <property type="entry name" value="LysM domain"/>
    <property type="match status" value="1"/>
</dbReference>
<dbReference type="AlphaFoldDB" id="A0A382CHK4"/>
<reference evidence="2" key="1">
    <citation type="submission" date="2018-05" db="EMBL/GenBank/DDBJ databases">
        <authorList>
            <person name="Lanie J.A."/>
            <person name="Ng W.-L."/>
            <person name="Kazmierczak K.M."/>
            <person name="Andrzejewski T.M."/>
            <person name="Davidsen T.M."/>
            <person name="Wayne K.J."/>
            <person name="Tettelin H."/>
            <person name="Glass J.I."/>
            <person name="Rusch D."/>
            <person name="Podicherti R."/>
            <person name="Tsui H.-C.T."/>
            <person name="Winkler M.E."/>
        </authorList>
    </citation>
    <scope>NUCLEOTIDE SEQUENCE</scope>
</reference>